<evidence type="ECO:0000259" key="9">
    <source>
        <dbReference type="PROSITE" id="PS50893"/>
    </source>
</evidence>
<dbReference type="GO" id="GO:0015408">
    <property type="term" value="F:ABC-type ferric iron transporter activity"/>
    <property type="evidence" value="ECO:0007669"/>
    <property type="project" value="InterPro"/>
</dbReference>
<dbReference type="CDD" id="cd03259">
    <property type="entry name" value="ABC_Carb_Solutes_like"/>
    <property type="match status" value="1"/>
</dbReference>
<dbReference type="AlphaFoldDB" id="A0A1F5A825"/>
<proteinExistence type="predicted"/>
<dbReference type="InterPro" id="IPR003593">
    <property type="entry name" value="AAA+_ATPase"/>
</dbReference>
<keyword evidence="2" id="KW-1003">Cell membrane</keyword>
<accession>A0A1F5A825</accession>
<name>A0A1F5A825_9BACT</name>
<evidence type="ECO:0000256" key="1">
    <source>
        <dbReference type="ARBA" id="ARBA00022448"/>
    </source>
</evidence>
<dbReference type="InterPro" id="IPR050093">
    <property type="entry name" value="ABC_SmlMolc_Importer"/>
</dbReference>
<dbReference type="GO" id="GO:0015697">
    <property type="term" value="P:quaternary ammonium group transport"/>
    <property type="evidence" value="ECO:0007669"/>
    <property type="project" value="UniProtKB-ARBA"/>
</dbReference>
<dbReference type="InterPro" id="IPR017871">
    <property type="entry name" value="ABC_transporter-like_CS"/>
</dbReference>
<dbReference type="FunFam" id="3.40.50.300:FF:000425">
    <property type="entry name" value="Probable ABC transporter, ATP-binding subunit"/>
    <property type="match status" value="1"/>
</dbReference>
<evidence type="ECO:0000313" key="11">
    <source>
        <dbReference type="Proteomes" id="UP000177701"/>
    </source>
</evidence>
<dbReference type="PROSITE" id="PS50893">
    <property type="entry name" value="ABC_TRANSPORTER_2"/>
    <property type="match status" value="1"/>
</dbReference>
<evidence type="ECO:0000256" key="4">
    <source>
        <dbReference type="ARBA" id="ARBA00022741"/>
    </source>
</evidence>
<evidence type="ECO:0000256" key="2">
    <source>
        <dbReference type="ARBA" id="ARBA00022475"/>
    </source>
</evidence>
<comment type="caution">
    <text evidence="10">The sequence shown here is derived from an EMBL/GenBank/DDBJ whole genome shotgun (WGS) entry which is preliminary data.</text>
</comment>
<keyword evidence="4" id="KW-0547">Nucleotide-binding</keyword>
<keyword evidence="6" id="KW-0408">Iron</keyword>
<dbReference type="EMBL" id="MEYH01000083">
    <property type="protein sequence ID" value="OGD14468.1"/>
    <property type="molecule type" value="Genomic_DNA"/>
</dbReference>
<keyword evidence="7" id="KW-0406">Ion transport</keyword>
<organism evidence="10 11">
    <name type="scientific">Candidatus Sediminicultor quintus</name>
    <dbReference type="NCBI Taxonomy" id="1797291"/>
    <lineage>
        <taxon>Bacteria</taxon>
        <taxon>Pseudomonadati</taxon>
        <taxon>Atribacterota</taxon>
        <taxon>Candidatus Phoenicimicrobiia</taxon>
        <taxon>Candidatus Pheonicimicrobiales</taxon>
        <taxon>Candidatus Phoenicimicrobiaceae</taxon>
        <taxon>Candidatus Sediminicultor</taxon>
    </lineage>
</organism>
<dbReference type="GO" id="GO:0016020">
    <property type="term" value="C:membrane"/>
    <property type="evidence" value="ECO:0007669"/>
    <property type="project" value="InterPro"/>
</dbReference>
<dbReference type="InterPro" id="IPR015853">
    <property type="entry name" value="ABC_transpr_FbpC"/>
</dbReference>
<evidence type="ECO:0000313" key="10">
    <source>
        <dbReference type="EMBL" id="OGD14468.1"/>
    </source>
</evidence>
<gene>
    <name evidence="10" type="ORF">A2V47_05110</name>
</gene>
<dbReference type="InterPro" id="IPR027417">
    <property type="entry name" value="P-loop_NTPase"/>
</dbReference>
<keyword evidence="8" id="KW-0472">Membrane</keyword>
<dbReference type="PROSITE" id="PS00211">
    <property type="entry name" value="ABC_TRANSPORTER_1"/>
    <property type="match status" value="1"/>
</dbReference>
<dbReference type="InterPro" id="IPR003439">
    <property type="entry name" value="ABC_transporter-like_ATP-bd"/>
</dbReference>
<dbReference type="GO" id="GO:0016887">
    <property type="term" value="F:ATP hydrolysis activity"/>
    <property type="evidence" value="ECO:0007669"/>
    <property type="project" value="InterPro"/>
</dbReference>
<evidence type="ECO:0000256" key="6">
    <source>
        <dbReference type="ARBA" id="ARBA00023004"/>
    </source>
</evidence>
<dbReference type="PANTHER" id="PTHR42781:SF4">
    <property type="entry name" value="SPERMIDINE_PUTRESCINE IMPORT ATP-BINDING PROTEIN POTA"/>
    <property type="match status" value="1"/>
</dbReference>
<keyword evidence="5" id="KW-0067">ATP-binding</keyword>
<dbReference type="Proteomes" id="UP000177701">
    <property type="component" value="Unassembled WGS sequence"/>
</dbReference>
<dbReference type="STRING" id="1797291.A2V47_05110"/>
<evidence type="ECO:0000256" key="5">
    <source>
        <dbReference type="ARBA" id="ARBA00022840"/>
    </source>
</evidence>
<evidence type="ECO:0000256" key="8">
    <source>
        <dbReference type="ARBA" id="ARBA00023136"/>
    </source>
</evidence>
<dbReference type="SUPFAM" id="SSF52540">
    <property type="entry name" value="P-loop containing nucleoside triphosphate hydrolases"/>
    <property type="match status" value="1"/>
</dbReference>
<dbReference type="Gene3D" id="3.40.50.300">
    <property type="entry name" value="P-loop containing nucleotide triphosphate hydrolases"/>
    <property type="match status" value="1"/>
</dbReference>
<feature type="domain" description="ABC transporter" evidence="9">
    <location>
        <begin position="4"/>
        <end position="228"/>
    </location>
</feature>
<evidence type="ECO:0000256" key="7">
    <source>
        <dbReference type="ARBA" id="ARBA00023065"/>
    </source>
</evidence>
<dbReference type="PANTHER" id="PTHR42781">
    <property type="entry name" value="SPERMIDINE/PUTRESCINE IMPORT ATP-BINDING PROTEIN POTA"/>
    <property type="match status" value="1"/>
</dbReference>
<reference evidence="10 11" key="1">
    <citation type="journal article" date="2016" name="Nat. Commun.">
        <title>Thousands of microbial genomes shed light on interconnected biogeochemical processes in an aquifer system.</title>
        <authorList>
            <person name="Anantharaman K."/>
            <person name="Brown C.T."/>
            <person name="Hug L.A."/>
            <person name="Sharon I."/>
            <person name="Castelle C.J."/>
            <person name="Probst A.J."/>
            <person name="Thomas B.C."/>
            <person name="Singh A."/>
            <person name="Wilkins M.J."/>
            <person name="Karaoz U."/>
            <person name="Brodie E.L."/>
            <person name="Williams K.H."/>
            <person name="Hubbard S.S."/>
            <person name="Banfield J.F."/>
        </authorList>
    </citation>
    <scope>NUCLEOTIDE SEQUENCE [LARGE SCALE GENOMIC DNA]</scope>
</reference>
<dbReference type="Pfam" id="PF00005">
    <property type="entry name" value="ABC_tran"/>
    <property type="match status" value="1"/>
</dbReference>
<keyword evidence="3" id="KW-0410">Iron transport</keyword>
<dbReference type="GO" id="GO:0005524">
    <property type="term" value="F:ATP binding"/>
    <property type="evidence" value="ECO:0007669"/>
    <property type="project" value="UniProtKB-KW"/>
</dbReference>
<sequence length="252" mass="28671">MSSITLKNISKYICKDINLEIFDKELLVLLGPNGAGKSTLLNVIAGLIDYEGSVSFSNLPVDKVPANKRRVGYLFQELNLFPHLDVSTNIAYGLRIQKQSQDEIRTRVEELLQIMKIKHLSSRYPKELSGGEKQRVALARALANSPRILLLDEPMNSLDYRTSKYLRTEFKTLQKKLGVTTIYVTHNFYEAEEMADRIAVLDKGRVEQIGSSKEIFFHPTEAVSDFIGAPNILTCDYYHRLSFLKSTEIKDH</sequence>
<keyword evidence="1" id="KW-0813">Transport</keyword>
<evidence type="ECO:0000256" key="3">
    <source>
        <dbReference type="ARBA" id="ARBA00022496"/>
    </source>
</evidence>
<protein>
    <recommendedName>
        <fullName evidence="9">ABC transporter domain-containing protein</fullName>
    </recommendedName>
</protein>
<dbReference type="SMART" id="SM00382">
    <property type="entry name" value="AAA"/>
    <property type="match status" value="1"/>
</dbReference>